<dbReference type="OrthoDB" id="3745076at2759"/>
<evidence type="ECO:0000313" key="2">
    <source>
        <dbReference type="EMBL" id="OAG09597.1"/>
    </source>
</evidence>
<dbReference type="Proteomes" id="UP000077069">
    <property type="component" value="Unassembled WGS sequence"/>
</dbReference>
<reference evidence="2 3" key="1">
    <citation type="submission" date="2016-05" db="EMBL/GenBank/DDBJ databases">
        <title>Comparative analysis of secretome profiles of manganese(II)-oxidizing ascomycete fungi.</title>
        <authorList>
            <consortium name="DOE Joint Genome Institute"/>
            <person name="Zeiner C.A."/>
            <person name="Purvine S.O."/>
            <person name="Zink E.M."/>
            <person name="Wu S."/>
            <person name="Pasa-Tolic L."/>
            <person name="Chaput D.L."/>
            <person name="Haridas S."/>
            <person name="Grigoriev I.V."/>
            <person name="Santelli C.M."/>
            <person name="Hansel C.M."/>
        </authorList>
    </citation>
    <scope>NUCLEOTIDE SEQUENCE [LARGE SCALE GENOMIC DNA]</scope>
    <source>
        <strain evidence="2 3">AP3s5-JAC2a</strain>
    </source>
</reference>
<name>A0A177CS45_9PLEO</name>
<dbReference type="EMBL" id="KV441549">
    <property type="protein sequence ID" value="OAG09597.1"/>
    <property type="molecule type" value="Genomic_DNA"/>
</dbReference>
<sequence length="128" mass="13634">MRSLLLGIVSVLVGMALGHAGANPDIAQVSGGGGVFACAMPQWSHGCKYFPAHDGCQNADLYNDVGGRVFEIYAFGPDQGTRCKTFAKANCIQPFYALKDTPTKDWSITYPGAAETSEAVRSFMCYPG</sequence>
<proteinExistence type="predicted"/>
<dbReference type="GeneID" id="28768041"/>
<dbReference type="RefSeq" id="XP_018039962.1">
    <property type="nucleotide sequence ID" value="XM_018184555.1"/>
</dbReference>
<feature type="signal peptide" evidence="1">
    <location>
        <begin position="1"/>
        <end position="22"/>
    </location>
</feature>
<evidence type="ECO:0000313" key="3">
    <source>
        <dbReference type="Proteomes" id="UP000077069"/>
    </source>
</evidence>
<dbReference type="AlphaFoldDB" id="A0A177CS45"/>
<feature type="chain" id="PRO_5008058520" description="Secreted protein" evidence="1">
    <location>
        <begin position="23"/>
        <end position="128"/>
    </location>
</feature>
<protein>
    <recommendedName>
        <fullName evidence="4">Secreted protein</fullName>
    </recommendedName>
</protein>
<evidence type="ECO:0008006" key="4">
    <source>
        <dbReference type="Google" id="ProtNLM"/>
    </source>
</evidence>
<keyword evidence="1" id="KW-0732">Signal</keyword>
<gene>
    <name evidence="2" type="ORF">CC84DRAFT_1255612</name>
</gene>
<organism evidence="2 3">
    <name type="scientific">Paraphaeosphaeria sporulosa</name>
    <dbReference type="NCBI Taxonomy" id="1460663"/>
    <lineage>
        <taxon>Eukaryota</taxon>
        <taxon>Fungi</taxon>
        <taxon>Dikarya</taxon>
        <taxon>Ascomycota</taxon>
        <taxon>Pezizomycotina</taxon>
        <taxon>Dothideomycetes</taxon>
        <taxon>Pleosporomycetidae</taxon>
        <taxon>Pleosporales</taxon>
        <taxon>Massarineae</taxon>
        <taxon>Didymosphaeriaceae</taxon>
        <taxon>Paraphaeosphaeria</taxon>
    </lineage>
</organism>
<dbReference type="InParanoid" id="A0A177CS45"/>
<keyword evidence="3" id="KW-1185">Reference proteome</keyword>
<evidence type="ECO:0000256" key="1">
    <source>
        <dbReference type="SAM" id="SignalP"/>
    </source>
</evidence>
<accession>A0A177CS45</accession>